<dbReference type="Gene3D" id="1.50.10.20">
    <property type="match status" value="1"/>
</dbReference>
<accession>C5BVL4</accession>
<dbReference type="KEGG" id="bcv:Bcav_0189"/>
<keyword evidence="2" id="KW-1185">Reference proteome</keyword>
<organism evidence="1 2">
    <name type="scientific">Beutenbergia cavernae (strain ATCC BAA-8 / DSM 12333 / CCUG 43141 / JCM 11478 / NBRC 16432 / NCIMB 13614 / HKI 0122)</name>
    <dbReference type="NCBI Taxonomy" id="471853"/>
    <lineage>
        <taxon>Bacteria</taxon>
        <taxon>Bacillati</taxon>
        <taxon>Actinomycetota</taxon>
        <taxon>Actinomycetes</taxon>
        <taxon>Micrococcales</taxon>
        <taxon>Beutenbergiaceae</taxon>
        <taxon>Beutenbergia</taxon>
    </lineage>
</organism>
<gene>
    <name evidence="1" type="ordered locus">Bcav_0189</name>
</gene>
<dbReference type="PROSITE" id="PS51318">
    <property type="entry name" value="TAT"/>
    <property type="match status" value="1"/>
</dbReference>
<dbReference type="OrthoDB" id="3495297at2"/>
<dbReference type="Proteomes" id="UP000007962">
    <property type="component" value="Chromosome"/>
</dbReference>
<reference evidence="1 2" key="1">
    <citation type="journal article" date="2009" name="Stand. Genomic Sci.">
        <title>Complete genome sequence of Beutenbergia cavernae type strain (HKI 0122).</title>
        <authorList>
            <person name="Land M."/>
            <person name="Pukall R."/>
            <person name="Abt B."/>
            <person name="Goker M."/>
            <person name="Rohde M."/>
            <person name="Glavina Del Rio T."/>
            <person name="Tice H."/>
            <person name="Copeland A."/>
            <person name="Cheng J.F."/>
            <person name="Lucas S."/>
            <person name="Chen F."/>
            <person name="Nolan M."/>
            <person name="Bruce D."/>
            <person name="Goodwin L."/>
            <person name="Pitluck S."/>
            <person name="Ivanova N."/>
            <person name="Mavromatis K."/>
            <person name="Ovchinnikova G."/>
            <person name="Pati A."/>
            <person name="Chen A."/>
            <person name="Palaniappan K."/>
            <person name="Hauser L."/>
            <person name="Chang Y.J."/>
            <person name="Jefferies C.C."/>
            <person name="Saunders E."/>
            <person name="Brettin T."/>
            <person name="Detter J.C."/>
            <person name="Han C."/>
            <person name="Chain P."/>
            <person name="Bristow J."/>
            <person name="Eisen J.A."/>
            <person name="Markowitz V."/>
            <person name="Hugenholtz P."/>
            <person name="Kyrpides N.C."/>
            <person name="Klenk H.P."/>
            <person name="Lapidus A."/>
        </authorList>
    </citation>
    <scope>NUCLEOTIDE SEQUENCE [LARGE SCALE GENOMIC DNA]</scope>
    <source>
        <strain evidence="2">ATCC BAA-8 / DSM 12333 / NBRC 16432</strain>
    </source>
</reference>
<dbReference type="EMBL" id="CP001618">
    <property type="protein sequence ID" value="ACQ78454.1"/>
    <property type="molecule type" value="Genomic_DNA"/>
</dbReference>
<dbReference type="HOGENOM" id="CLU_367495_0_0_11"/>
<dbReference type="InterPro" id="IPR008930">
    <property type="entry name" value="Terpenoid_cyclase/PrenylTrfase"/>
</dbReference>
<dbReference type="SUPFAM" id="SSF48239">
    <property type="entry name" value="Terpenoid cyclases/Protein prenyltransferases"/>
    <property type="match status" value="1"/>
</dbReference>
<evidence type="ECO:0000313" key="1">
    <source>
        <dbReference type="EMBL" id="ACQ78454.1"/>
    </source>
</evidence>
<proteinExistence type="predicted"/>
<name>C5BVL4_BEUC1</name>
<dbReference type="RefSeq" id="WP_012725234.1">
    <property type="nucleotide sequence ID" value="NC_012669.1"/>
</dbReference>
<protein>
    <submittedName>
        <fullName evidence="1">Uncharacterized protein</fullName>
    </submittedName>
</protein>
<dbReference type="InterPro" id="IPR006311">
    <property type="entry name" value="TAT_signal"/>
</dbReference>
<sequence>MTSSTSRAAVALPPLSRRGFLGGVGAASLATFAAQGLAAPSAFATSEGTVLPLVAALPDGEPDRTLFAPNEQVFAAYLMILAPLANSVIDDDEELFGWMEDGWQRLPNEPFNARIMEHVATLSWFYAHQREWNPYYLDANLLGRLDAALTYYLKIQHDDGSWPEYRWDEHGLAPTGFGTVALSAALRDLLATNALPERRAEIEAAIRASSAWLVDTSRPHWTFPVQFVNQVVAGLAGVAQASAVLADPDIAASLADRCALLLEHGQAPAGFFNEPRSYDAGYNFTVMLPDLGHIYEQTQDPSVVELTRRWAEWFGYVVVLEPGETRGFYVGAFSARNASAAFETSPVDDLDRGALGRVFLPLVPALGSFYATAEEKVASRAAWTASPDPVEPREKQDSSARLYMHVPLAPDGVSAAERDAQVAQLPYLRAATFTQVREGTLDQHFVFARRPGYYLAAMYGVRPYARQRTGTAHLWHPAAGTVVAAGNNVADDAWTTITAAGVSSALSAVVATHHEGPDATGEPIARPDLHAHEGVFTTRYVTADGVITTDVAHWPGGIRRSVDAGGPATEQIPLVVRADDVLAFSDGTSVTPGTTASATASSLTLTRGGTRFVIGWGEELPVTLTATDRTFFADASRRHHVLTVAHAGSITTEVTAVDLAHADGRVSFGAAAQVTPGRGGRGQLATHVVNTDDVAVDVRLVSAAGAVTYRDVAPGSSVYDLREARVPVRSVVAVVTTRDGGLPRVAVRRLAV</sequence>
<dbReference type="AlphaFoldDB" id="C5BVL4"/>
<dbReference type="eggNOG" id="ENOG502Z9WY">
    <property type="taxonomic scope" value="Bacteria"/>
</dbReference>
<dbReference type="STRING" id="471853.Bcav_0189"/>
<evidence type="ECO:0000313" key="2">
    <source>
        <dbReference type="Proteomes" id="UP000007962"/>
    </source>
</evidence>